<dbReference type="Proteomes" id="UP000006281">
    <property type="component" value="Chromosome"/>
</dbReference>
<keyword evidence="4" id="KW-1185">Reference proteome</keyword>
<dbReference type="BioCyc" id="SESP1179773:BN6_RS04405-MONOMER"/>
<evidence type="ECO:0000256" key="1">
    <source>
        <dbReference type="SAM" id="Phobius"/>
    </source>
</evidence>
<evidence type="ECO:0000313" key="3">
    <source>
        <dbReference type="EMBL" id="CCH28223.1"/>
    </source>
</evidence>
<keyword evidence="1" id="KW-1133">Transmembrane helix</keyword>
<name>K0JVJ9_SACES</name>
<dbReference type="HOGENOM" id="CLU_126534_4_1_11"/>
<gene>
    <name evidence="3" type="ordered locus">BN6_08940</name>
</gene>
<evidence type="ECO:0000313" key="4">
    <source>
        <dbReference type="Proteomes" id="UP000006281"/>
    </source>
</evidence>
<dbReference type="RefSeq" id="WP_015098336.1">
    <property type="nucleotide sequence ID" value="NC_019673.1"/>
</dbReference>
<dbReference type="InterPro" id="IPR025241">
    <property type="entry name" value="DUF4190"/>
</dbReference>
<keyword evidence="1" id="KW-0472">Membrane</keyword>
<dbReference type="EMBL" id="HE804045">
    <property type="protein sequence ID" value="CCH28223.1"/>
    <property type="molecule type" value="Genomic_DNA"/>
</dbReference>
<feature type="transmembrane region" description="Helical" evidence="1">
    <location>
        <begin position="60"/>
        <end position="85"/>
    </location>
</feature>
<dbReference type="STRING" id="1179773.BN6_08940"/>
<dbReference type="OrthoDB" id="4374883at2"/>
<protein>
    <recommendedName>
        <fullName evidence="2">DUF4190 domain-containing protein</fullName>
    </recommendedName>
</protein>
<reference evidence="3 4" key="1">
    <citation type="journal article" date="2012" name="BMC Genomics">
        <title>Complete genome sequence of Saccharothrix espanaensis DSM 44229T and comparison to the other completely sequenced Pseudonocardiaceae.</title>
        <authorList>
            <person name="Strobel T."/>
            <person name="Al-Dilaimi A."/>
            <person name="Blom J."/>
            <person name="Gessner A."/>
            <person name="Kalinowski J."/>
            <person name="Luzhetska M."/>
            <person name="Puhler A."/>
            <person name="Szczepanowski R."/>
            <person name="Bechthold A."/>
            <person name="Ruckert C."/>
        </authorList>
    </citation>
    <scope>NUCLEOTIDE SEQUENCE [LARGE SCALE GENOMIC DNA]</scope>
    <source>
        <strain evidence="4">ATCC 51144 / DSM 44229 / JCM 9112 / NBRC 15066 / NRRL 15764</strain>
    </source>
</reference>
<feature type="transmembrane region" description="Helical" evidence="1">
    <location>
        <begin position="20"/>
        <end position="40"/>
    </location>
</feature>
<proteinExistence type="predicted"/>
<dbReference type="AlphaFoldDB" id="K0JVJ9"/>
<accession>K0JVJ9</accession>
<dbReference type="Pfam" id="PF13828">
    <property type="entry name" value="DUF4190"/>
    <property type="match status" value="1"/>
</dbReference>
<feature type="domain" description="DUF4190" evidence="2">
    <location>
        <begin position="19"/>
        <end position="72"/>
    </location>
</feature>
<dbReference type="eggNOG" id="ENOG5031Q9A">
    <property type="taxonomic scope" value="Bacteria"/>
</dbReference>
<dbReference type="KEGG" id="sesp:BN6_08940"/>
<dbReference type="PATRIC" id="fig|1179773.3.peg.899"/>
<evidence type="ECO:0000259" key="2">
    <source>
        <dbReference type="Pfam" id="PF13828"/>
    </source>
</evidence>
<keyword evidence="1" id="KW-0812">Transmembrane</keyword>
<organism evidence="3 4">
    <name type="scientific">Saccharothrix espanaensis (strain ATCC 51144 / DSM 44229 / JCM 9112 / NBRC 15066 / NRRL 15764)</name>
    <dbReference type="NCBI Taxonomy" id="1179773"/>
    <lineage>
        <taxon>Bacteria</taxon>
        <taxon>Bacillati</taxon>
        <taxon>Actinomycetota</taxon>
        <taxon>Actinomycetes</taxon>
        <taxon>Pseudonocardiales</taxon>
        <taxon>Pseudonocardiaceae</taxon>
        <taxon>Saccharothrix</taxon>
    </lineage>
</organism>
<sequence>MAYYPQGGYYPPPKRTNGMAIAALICAFVFAPAGIVLGIIARNQIKRTGEDGRGLATAGLVLGVVFTLLGLIAVILWIVAVYWIVKNGNDIYTTYTFTT</sequence>